<dbReference type="EMBL" id="CP022129">
    <property type="protein sequence ID" value="ASF45273.1"/>
    <property type="molecule type" value="Genomic_DNA"/>
</dbReference>
<keyword evidence="5" id="KW-1185">Reference proteome</keyword>
<dbReference type="SUPFAM" id="SSF51261">
    <property type="entry name" value="Duplicated hybrid motif"/>
    <property type="match status" value="1"/>
</dbReference>
<feature type="compositionally biased region" description="Low complexity" evidence="1">
    <location>
        <begin position="179"/>
        <end position="190"/>
    </location>
</feature>
<dbReference type="SMART" id="SM00257">
    <property type="entry name" value="LysM"/>
    <property type="match status" value="1"/>
</dbReference>
<dbReference type="InterPro" id="IPR011055">
    <property type="entry name" value="Dup_hybrid_motif"/>
</dbReference>
<reference evidence="4 5" key="1">
    <citation type="submission" date="2017-06" db="EMBL/GenBank/DDBJ databases">
        <title>Genome Sequencing of the methanotroph Methylovulum psychrotolerants str. HV10-M2 isolated from a high-altitude environment.</title>
        <authorList>
            <person name="Mateos-Rivera A."/>
        </authorList>
    </citation>
    <scope>NUCLEOTIDE SEQUENCE [LARGE SCALE GENOMIC DNA]</scope>
    <source>
        <strain evidence="4 5">HV10_M2</strain>
    </source>
</reference>
<dbReference type="CDD" id="cd12797">
    <property type="entry name" value="M23_peptidase"/>
    <property type="match status" value="1"/>
</dbReference>
<dbReference type="CDD" id="cd00118">
    <property type="entry name" value="LysM"/>
    <property type="match status" value="1"/>
</dbReference>
<sequence length="327" mass="35020">MKRRAPQPIFLISLTLAALFGVTPPSAAEPPAPAAPKKIPAAKSPAAPPKTAAHAAAPSKALPAKLPKPTASLAKKAPTKAPALEAKKYYQVQPGETLYSISVKTGQVFQNLAQWNRLPSPYRVSEGQTLQLFEPPEEPVPEQKQANPIPAPEKRDAVQKFTIPPLKKTAPNAIINPRKASNTAAASKSAPLAEKKRDTPVTDKKMVKLGYRWPITGRILRSFAQSNKQGIDIESKNKQSVVAAAAGRVVYIGQGLSNLKNLLIIQHNGPYLTAYANNSRILVKEDQNVAAGQAVAEIGTAANGPYSLHFQIRKNGTPVDPLNFLAK</sequence>
<dbReference type="InterPro" id="IPR016047">
    <property type="entry name" value="M23ase_b-sheet_dom"/>
</dbReference>
<dbReference type="Gene3D" id="3.10.350.10">
    <property type="entry name" value="LysM domain"/>
    <property type="match status" value="1"/>
</dbReference>
<dbReference type="OrthoDB" id="9793746at2"/>
<feature type="region of interest" description="Disordered" evidence="1">
    <location>
        <begin position="135"/>
        <end position="154"/>
    </location>
</feature>
<feature type="domain" description="LysM" evidence="3">
    <location>
        <begin position="88"/>
        <end position="132"/>
    </location>
</feature>
<evidence type="ECO:0000313" key="4">
    <source>
        <dbReference type="EMBL" id="ASF45273.1"/>
    </source>
</evidence>
<keyword evidence="2" id="KW-0732">Signal</keyword>
<proteinExistence type="predicted"/>
<organism evidence="4 5">
    <name type="scientific">Methylovulum psychrotolerans</name>
    <dbReference type="NCBI Taxonomy" id="1704499"/>
    <lineage>
        <taxon>Bacteria</taxon>
        <taxon>Pseudomonadati</taxon>
        <taxon>Pseudomonadota</taxon>
        <taxon>Gammaproteobacteria</taxon>
        <taxon>Methylococcales</taxon>
        <taxon>Methylococcaceae</taxon>
        <taxon>Methylovulum</taxon>
    </lineage>
</organism>
<feature type="region of interest" description="Disordered" evidence="1">
    <location>
        <begin position="169"/>
        <end position="199"/>
    </location>
</feature>
<evidence type="ECO:0000259" key="3">
    <source>
        <dbReference type="PROSITE" id="PS51782"/>
    </source>
</evidence>
<accession>A0A1Z4BVK1</accession>
<dbReference type="InterPro" id="IPR018392">
    <property type="entry name" value="LysM"/>
</dbReference>
<evidence type="ECO:0000313" key="5">
    <source>
        <dbReference type="Proteomes" id="UP000197019"/>
    </source>
</evidence>
<dbReference type="Pfam" id="PF01551">
    <property type="entry name" value="Peptidase_M23"/>
    <property type="match status" value="1"/>
</dbReference>
<dbReference type="RefSeq" id="WP_088618156.1">
    <property type="nucleotide sequence ID" value="NZ_CP022129.1"/>
</dbReference>
<dbReference type="InterPro" id="IPR050570">
    <property type="entry name" value="Cell_wall_metabolism_enzyme"/>
</dbReference>
<dbReference type="KEGG" id="mpsy:CEK71_03885"/>
<evidence type="ECO:0000256" key="1">
    <source>
        <dbReference type="SAM" id="MobiDB-lite"/>
    </source>
</evidence>
<dbReference type="InterPro" id="IPR036779">
    <property type="entry name" value="LysM_dom_sf"/>
</dbReference>
<feature type="region of interest" description="Disordered" evidence="1">
    <location>
        <begin position="25"/>
        <end position="79"/>
    </location>
</feature>
<dbReference type="PROSITE" id="PS51782">
    <property type="entry name" value="LYSM"/>
    <property type="match status" value="1"/>
</dbReference>
<gene>
    <name evidence="4" type="ORF">CEK71_03885</name>
</gene>
<name>A0A1Z4BVK1_9GAMM</name>
<feature type="chain" id="PRO_5012373721" description="LysM domain-containing protein" evidence="2">
    <location>
        <begin position="28"/>
        <end position="327"/>
    </location>
</feature>
<feature type="signal peptide" evidence="2">
    <location>
        <begin position="1"/>
        <end position="27"/>
    </location>
</feature>
<evidence type="ECO:0000256" key="2">
    <source>
        <dbReference type="SAM" id="SignalP"/>
    </source>
</evidence>
<dbReference type="PANTHER" id="PTHR21666:SF270">
    <property type="entry name" value="MUREIN HYDROLASE ACTIVATOR ENVC"/>
    <property type="match status" value="1"/>
</dbReference>
<dbReference type="PANTHER" id="PTHR21666">
    <property type="entry name" value="PEPTIDASE-RELATED"/>
    <property type="match status" value="1"/>
</dbReference>
<protein>
    <recommendedName>
        <fullName evidence="3">LysM domain-containing protein</fullName>
    </recommendedName>
</protein>
<dbReference type="AlphaFoldDB" id="A0A1Z4BVK1"/>
<dbReference type="GO" id="GO:0004222">
    <property type="term" value="F:metalloendopeptidase activity"/>
    <property type="evidence" value="ECO:0007669"/>
    <property type="project" value="TreeGrafter"/>
</dbReference>
<dbReference type="Pfam" id="PF01476">
    <property type="entry name" value="LysM"/>
    <property type="match status" value="1"/>
</dbReference>
<dbReference type="Gene3D" id="2.70.70.10">
    <property type="entry name" value="Glucose Permease (Domain IIA)"/>
    <property type="match status" value="1"/>
</dbReference>
<feature type="compositionally biased region" description="Low complexity" evidence="1">
    <location>
        <begin position="35"/>
        <end position="79"/>
    </location>
</feature>
<dbReference type="Proteomes" id="UP000197019">
    <property type="component" value="Chromosome"/>
</dbReference>